<keyword evidence="19" id="KW-1185">Reference proteome</keyword>
<evidence type="ECO:0000256" key="4">
    <source>
        <dbReference type="ARBA" id="ARBA00022714"/>
    </source>
</evidence>
<evidence type="ECO:0000256" key="16">
    <source>
        <dbReference type="SAM" id="Phobius"/>
    </source>
</evidence>
<dbReference type="CDD" id="cd03467">
    <property type="entry name" value="Rieske"/>
    <property type="match status" value="1"/>
</dbReference>
<dbReference type="GO" id="GO:0016705">
    <property type="term" value="F:oxidoreductase activity, acting on paired donors, with incorporation or reduction of molecular oxygen"/>
    <property type="evidence" value="ECO:0007669"/>
    <property type="project" value="UniProtKB-ARBA"/>
</dbReference>
<keyword evidence="6" id="KW-0249">Electron transport</keyword>
<dbReference type="RefSeq" id="WP_190925129.1">
    <property type="nucleotide sequence ID" value="NZ_JACXJA010000005.1"/>
</dbReference>
<proteinExistence type="inferred from homology"/>
<keyword evidence="16" id="KW-1133">Transmembrane helix</keyword>
<dbReference type="GO" id="GO:0051537">
    <property type="term" value="F:2 iron, 2 sulfur cluster binding"/>
    <property type="evidence" value="ECO:0007669"/>
    <property type="project" value="UniProtKB-KW"/>
</dbReference>
<evidence type="ECO:0000259" key="17">
    <source>
        <dbReference type="PROSITE" id="PS51296"/>
    </source>
</evidence>
<evidence type="ECO:0000256" key="13">
    <source>
        <dbReference type="ARBA" id="ARBA00067741"/>
    </source>
</evidence>
<reference evidence="18" key="1">
    <citation type="submission" date="2020-09" db="EMBL/GenBank/DDBJ databases">
        <title>A novel bacterium of genus Paenibacillus, isolated from South China Sea.</title>
        <authorList>
            <person name="Huang H."/>
            <person name="Mo K."/>
            <person name="Hu Y."/>
        </authorList>
    </citation>
    <scope>NUCLEOTIDE SEQUENCE</scope>
    <source>
        <strain evidence="18">IB182363</strain>
    </source>
</reference>
<name>A0A927C8E9_9BACL</name>
<dbReference type="InterPro" id="IPR017941">
    <property type="entry name" value="Rieske_2Fe-2S"/>
</dbReference>
<dbReference type="AlphaFoldDB" id="A0A927C8E9"/>
<dbReference type="PANTHER" id="PTHR10134">
    <property type="entry name" value="CYTOCHROME B-C1 COMPLEX SUBUNIT RIESKE, MITOCHONDRIAL"/>
    <property type="match status" value="1"/>
</dbReference>
<dbReference type="InterPro" id="IPR014349">
    <property type="entry name" value="Rieske_Fe-S_prot"/>
</dbReference>
<evidence type="ECO:0000256" key="10">
    <source>
        <dbReference type="ARBA" id="ARBA00023157"/>
    </source>
</evidence>
<comment type="subcellular location">
    <subcellularLocation>
        <location evidence="1">Membrane</location>
        <topology evidence="1">Single-pass membrane protein</topology>
    </subcellularLocation>
</comment>
<keyword evidence="9" id="KW-0411">Iron-sulfur</keyword>
<keyword evidence="3" id="KW-0813">Transport</keyword>
<dbReference type="EMBL" id="JACXJA010000005">
    <property type="protein sequence ID" value="MBD2861265.1"/>
    <property type="molecule type" value="Genomic_DNA"/>
</dbReference>
<evidence type="ECO:0000313" key="19">
    <source>
        <dbReference type="Proteomes" id="UP000639396"/>
    </source>
</evidence>
<evidence type="ECO:0000256" key="2">
    <source>
        <dbReference type="ARBA" id="ARBA00010651"/>
    </source>
</evidence>
<dbReference type="Pfam" id="PF00355">
    <property type="entry name" value="Rieske"/>
    <property type="match status" value="1"/>
</dbReference>
<dbReference type="FunFam" id="2.102.10.10:FF:000006">
    <property type="entry name" value="Menaquinol-cytochrome c reductase, iron-sulfur subunit"/>
    <property type="match status" value="1"/>
</dbReference>
<dbReference type="PROSITE" id="PS51318">
    <property type="entry name" value="TAT"/>
    <property type="match status" value="1"/>
</dbReference>
<protein>
    <recommendedName>
        <fullName evidence="13">Menaquinol:cytochrome c reductase iron-sulfur subunit</fullName>
    </recommendedName>
    <alternativeName>
        <fullName evidence="15">Cytochrome bc complex, iron-sulfur subunit</fullName>
    </alternativeName>
    <alternativeName>
        <fullName evidence="14">Rieske iron-sulfur protein QcrA</fullName>
    </alternativeName>
</protein>
<evidence type="ECO:0000256" key="5">
    <source>
        <dbReference type="ARBA" id="ARBA00022723"/>
    </source>
</evidence>
<sequence length="180" mass="20200">MHDAHNKHSSGKPVTRREMSRRQFLSYTLGGTGAFMAAGMTIPMIRFAVDPVLQSSGEGTFVKVVEESKITAEPKSFKFQVHQVDGWVESEIELEAWIMKNDKGQVYALSPVCKHLGCTVNWNSDPRFPNEFFCPCHEAHYTKSGKHLAVAPAPLDEYDIKIENGFVYLGKVLPNQQVTK</sequence>
<evidence type="ECO:0000256" key="15">
    <source>
        <dbReference type="ARBA" id="ARBA00076330"/>
    </source>
</evidence>
<evidence type="ECO:0000256" key="1">
    <source>
        <dbReference type="ARBA" id="ARBA00004167"/>
    </source>
</evidence>
<feature type="domain" description="Rieske" evidence="17">
    <location>
        <begin position="84"/>
        <end position="169"/>
    </location>
</feature>
<dbReference type="InterPro" id="IPR036922">
    <property type="entry name" value="Rieske_2Fe-2S_sf"/>
</dbReference>
<dbReference type="Gene3D" id="2.102.10.10">
    <property type="entry name" value="Rieske [2Fe-2S] iron-sulphur domain"/>
    <property type="match status" value="1"/>
</dbReference>
<dbReference type="GO" id="GO:0004497">
    <property type="term" value="F:monooxygenase activity"/>
    <property type="evidence" value="ECO:0007669"/>
    <property type="project" value="UniProtKB-ARBA"/>
</dbReference>
<dbReference type="SUPFAM" id="SSF50022">
    <property type="entry name" value="ISP domain"/>
    <property type="match status" value="1"/>
</dbReference>
<evidence type="ECO:0000313" key="18">
    <source>
        <dbReference type="EMBL" id="MBD2861265.1"/>
    </source>
</evidence>
<dbReference type="GO" id="GO:0046872">
    <property type="term" value="F:metal ion binding"/>
    <property type="evidence" value="ECO:0007669"/>
    <property type="project" value="UniProtKB-KW"/>
</dbReference>
<comment type="function">
    <text evidence="11">Component of the menaquinol:cytochrome c reductase complex. The Rieske protein is a high potential 2Fe-2S protein.</text>
</comment>
<evidence type="ECO:0000256" key="14">
    <source>
        <dbReference type="ARBA" id="ARBA00075320"/>
    </source>
</evidence>
<keyword evidence="5" id="KW-0479">Metal-binding</keyword>
<keyword evidence="7" id="KW-0560">Oxidoreductase</keyword>
<evidence type="ECO:0000256" key="3">
    <source>
        <dbReference type="ARBA" id="ARBA00022448"/>
    </source>
</evidence>
<evidence type="ECO:0000256" key="8">
    <source>
        <dbReference type="ARBA" id="ARBA00023004"/>
    </source>
</evidence>
<dbReference type="InterPro" id="IPR057415">
    <property type="entry name" value="TM_PetC"/>
</dbReference>
<accession>A0A927C8E9</accession>
<comment type="subunit">
    <text evidence="12">The main subunits of the menaquinol:cytochrome c complex are a Rieske-type iron-sulfur protein (QcrA), a cytochrome b (QcrB) and a cytochrome c (QcrC).</text>
</comment>
<comment type="caution">
    <text evidence="18">The sequence shown here is derived from an EMBL/GenBank/DDBJ whole genome shotgun (WGS) entry which is preliminary data.</text>
</comment>
<gene>
    <name evidence="18" type="ORF">IDH45_04585</name>
</gene>
<keyword evidence="16" id="KW-0812">Transmembrane</keyword>
<evidence type="ECO:0000256" key="11">
    <source>
        <dbReference type="ARBA" id="ARBA00055683"/>
    </source>
</evidence>
<dbReference type="Pfam" id="PF25471">
    <property type="entry name" value="TM_PetC"/>
    <property type="match status" value="1"/>
</dbReference>
<keyword evidence="10" id="KW-1015">Disulfide bond</keyword>
<keyword evidence="8" id="KW-0408">Iron</keyword>
<dbReference type="GO" id="GO:0016020">
    <property type="term" value="C:membrane"/>
    <property type="evidence" value="ECO:0007669"/>
    <property type="project" value="UniProtKB-SubCell"/>
</dbReference>
<evidence type="ECO:0000256" key="9">
    <source>
        <dbReference type="ARBA" id="ARBA00023014"/>
    </source>
</evidence>
<organism evidence="18 19">
    <name type="scientific">Paenibacillus oceani</name>
    <dbReference type="NCBI Taxonomy" id="2772510"/>
    <lineage>
        <taxon>Bacteria</taxon>
        <taxon>Bacillati</taxon>
        <taxon>Bacillota</taxon>
        <taxon>Bacilli</taxon>
        <taxon>Bacillales</taxon>
        <taxon>Paenibacillaceae</taxon>
        <taxon>Paenibacillus</taxon>
    </lineage>
</organism>
<evidence type="ECO:0000256" key="7">
    <source>
        <dbReference type="ARBA" id="ARBA00023002"/>
    </source>
</evidence>
<keyword evidence="4" id="KW-0001">2Fe-2S</keyword>
<keyword evidence="16" id="KW-0472">Membrane</keyword>
<feature type="transmembrane region" description="Helical" evidence="16">
    <location>
        <begin position="24"/>
        <end position="45"/>
    </location>
</feature>
<comment type="similarity">
    <text evidence="2">Belongs to the Rieske iron-sulfur protein family.</text>
</comment>
<dbReference type="Proteomes" id="UP000639396">
    <property type="component" value="Unassembled WGS sequence"/>
</dbReference>
<evidence type="ECO:0000256" key="6">
    <source>
        <dbReference type="ARBA" id="ARBA00022982"/>
    </source>
</evidence>
<dbReference type="InterPro" id="IPR006311">
    <property type="entry name" value="TAT_signal"/>
</dbReference>
<evidence type="ECO:0000256" key="12">
    <source>
        <dbReference type="ARBA" id="ARBA00064458"/>
    </source>
</evidence>
<dbReference type="PROSITE" id="PS51296">
    <property type="entry name" value="RIESKE"/>
    <property type="match status" value="1"/>
</dbReference>